<dbReference type="InterPro" id="IPR027417">
    <property type="entry name" value="P-loop_NTPase"/>
</dbReference>
<evidence type="ECO:0000256" key="7">
    <source>
        <dbReference type="SAM" id="MobiDB-lite"/>
    </source>
</evidence>
<comment type="similarity">
    <text evidence="2">Belongs to the VirD4/TraG family.</text>
</comment>
<organism evidence="10 11">
    <name type="scientific">Chitinophaga lutea</name>
    <dbReference type="NCBI Taxonomy" id="2488634"/>
    <lineage>
        <taxon>Bacteria</taxon>
        <taxon>Pseudomonadati</taxon>
        <taxon>Bacteroidota</taxon>
        <taxon>Chitinophagia</taxon>
        <taxon>Chitinophagales</taxon>
        <taxon>Chitinophagaceae</taxon>
        <taxon>Chitinophaga</taxon>
    </lineage>
</organism>
<evidence type="ECO:0000259" key="9">
    <source>
        <dbReference type="Pfam" id="PF14293"/>
    </source>
</evidence>
<dbReference type="PANTHER" id="PTHR37937:SF1">
    <property type="entry name" value="CONJUGATIVE TRANSFER: DNA TRANSPORT"/>
    <property type="match status" value="1"/>
</dbReference>
<keyword evidence="11" id="KW-1185">Reference proteome</keyword>
<evidence type="ECO:0000256" key="6">
    <source>
        <dbReference type="ARBA" id="ARBA00023136"/>
    </source>
</evidence>
<proteinExistence type="inferred from homology"/>
<dbReference type="Proteomes" id="UP000278351">
    <property type="component" value="Unassembled WGS sequence"/>
</dbReference>
<evidence type="ECO:0000256" key="8">
    <source>
        <dbReference type="SAM" id="Phobius"/>
    </source>
</evidence>
<keyword evidence="3" id="KW-1003">Cell membrane</keyword>
<dbReference type="EMBL" id="RPDH01000001">
    <property type="protein sequence ID" value="RPE13159.1"/>
    <property type="molecule type" value="Genomic_DNA"/>
</dbReference>
<dbReference type="InterPro" id="IPR051539">
    <property type="entry name" value="T4SS-coupling_protein"/>
</dbReference>
<dbReference type="CDD" id="cd01127">
    <property type="entry name" value="TrwB_TraG_TraD_VirD4"/>
    <property type="match status" value="1"/>
</dbReference>
<evidence type="ECO:0000313" key="11">
    <source>
        <dbReference type="Proteomes" id="UP000278351"/>
    </source>
</evidence>
<gene>
    <name evidence="10" type="ORF">EGT74_06410</name>
</gene>
<dbReference type="Gene3D" id="3.40.50.300">
    <property type="entry name" value="P-loop containing nucleotide triphosphate hydrolases"/>
    <property type="match status" value="1"/>
</dbReference>
<evidence type="ECO:0000256" key="4">
    <source>
        <dbReference type="ARBA" id="ARBA00022692"/>
    </source>
</evidence>
<evidence type="ECO:0000256" key="1">
    <source>
        <dbReference type="ARBA" id="ARBA00004651"/>
    </source>
</evidence>
<evidence type="ECO:0000313" key="10">
    <source>
        <dbReference type="EMBL" id="RPE13159.1"/>
    </source>
</evidence>
<dbReference type="Pfam" id="PF02534">
    <property type="entry name" value="T4SS-DNA_transf"/>
    <property type="match status" value="1"/>
</dbReference>
<dbReference type="Pfam" id="PF14293">
    <property type="entry name" value="YWFCY"/>
    <property type="match status" value="1"/>
</dbReference>
<reference evidence="10 11" key="1">
    <citation type="submission" date="2018-11" db="EMBL/GenBank/DDBJ databases">
        <title>Chitinophaga lutea sp.nov., isolate from arsenic contaminated soil.</title>
        <authorList>
            <person name="Zong Y."/>
        </authorList>
    </citation>
    <scope>NUCLEOTIDE SEQUENCE [LARGE SCALE GENOMIC DNA]</scope>
    <source>
        <strain evidence="10 11">ZY74</strain>
    </source>
</reference>
<keyword evidence="6 8" id="KW-0472">Membrane</keyword>
<feature type="region of interest" description="Disordered" evidence="7">
    <location>
        <begin position="644"/>
        <end position="666"/>
    </location>
</feature>
<feature type="transmembrane region" description="Helical" evidence="8">
    <location>
        <begin position="60"/>
        <end position="82"/>
    </location>
</feature>
<feature type="domain" description="YWFCY" evidence="9">
    <location>
        <begin position="5"/>
        <end position="148"/>
    </location>
</feature>
<dbReference type="GO" id="GO:0005886">
    <property type="term" value="C:plasma membrane"/>
    <property type="evidence" value="ECO:0007669"/>
    <property type="project" value="UniProtKB-SubCell"/>
</dbReference>
<protein>
    <submittedName>
        <fullName evidence="10">Conjugal transfer protein TraG</fullName>
    </submittedName>
</protein>
<name>A0A3N4Q1T0_9BACT</name>
<dbReference type="OrthoDB" id="102453at2"/>
<dbReference type="PANTHER" id="PTHR37937">
    <property type="entry name" value="CONJUGATIVE TRANSFER: DNA TRANSPORT"/>
    <property type="match status" value="1"/>
</dbReference>
<dbReference type="RefSeq" id="WP_123845675.1">
    <property type="nucleotide sequence ID" value="NZ_RPDH01000001.1"/>
</dbReference>
<keyword evidence="4 8" id="KW-0812">Transmembrane</keyword>
<sequence>MQTGEDITALRKIIDFVRFGSAIVLLIHFYIQCHPLLLSWQLTHPLADRLFSNLSRDLPFFDTATGEKSIALLLLLITLAAAKGRKDENLKARPLVGFLLFGICAFYLSTLLLKMAPQDHLYIIYMAVTACGYLTILETGTKFSRLLHLKHKDDIFNTLNESFPQEETRLENKYSFNFAAQYRYRGQLRKSHISVISPFRALTVMGTPGSGKTFYVFREILQQAAAKGYTLFVFDYKYPDLTKIIFHHAKRNLDKYAHPLKFYVINFDDLSRSHRANPIQPQTFSDMTDAAESSRTLMLSLNRDWIKKTGDFWAESSITFFTALLWYLKKYDGGRFCTIPHAIELAQIDYKKLFKVLIEESEIQTLINVFISAWARGANEQLEGQIGSTKIALARLASPSIYWVLTGNDFTLDINNPTAPKIICAGSNPMRQQVYGPVLSLFVERMLKMINKPGQLHSALVLDEFASLTVNNIDQHIATARGRLCATCIGLQDLSQLRRDYGKEQADVIVNTCGNIISGQVLGDTAKLISDRIGKINQEKESTSISSSDTSVSKSTQLEVAIQPAKIANLSSGEFVGAVADTPQQKIAQKAFHCELLVDFDAVANEEKQYEDFPVIRNITEDEVMKNFNQVKYDIQDLINNEMKRIESENPTPEPPPTEEKKPVSL</sequence>
<dbReference type="InterPro" id="IPR003688">
    <property type="entry name" value="TraG/VirD4"/>
</dbReference>
<dbReference type="AlphaFoldDB" id="A0A3N4Q1T0"/>
<evidence type="ECO:0000256" key="2">
    <source>
        <dbReference type="ARBA" id="ARBA00008806"/>
    </source>
</evidence>
<feature type="transmembrane region" description="Helical" evidence="8">
    <location>
        <begin position="94"/>
        <end position="116"/>
    </location>
</feature>
<comment type="caution">
    <text evidence="10">The sequence shown here is derived from an EMBL/GenBank/DDBJ whole genome shotgun (WGS) entry which is preliminary data.</text>
</comment>
<accession>A0A3N4Q1T0</accession>
<dbReference type="InterPro" id="IPR025988">
    <property type="entry name" value="YWFCY_dom"/>
</dbReference>
<feature type="transmembrane region" description="Helical" evidence="8">
    <location>
        <begin position="16"/>
        <end position="40"/>
    </location>
</feature>
<keyword evidence="5 8" id="KW-1133">Transmembrane helix</keyword>
<comment type="subcellular location">
    <subcellularLocation>
        <location evidence="1">Cell membrane</location>
        <topology evidence="1">Multi-pass membrane protein</topology>
    </subcellularLocation>
</comment>
<dbReference type="SUPFAM" id="SSF52540">
    <property type="entry name" value="P-loop containing nucleoside triphosphate hydrolases"/>
    <property type="match status" value="1"/>
</dbReference>
<dbReference type="NCBIfam" id="NF041326">
    <property type="entry name" value="Bacteroid_MobC"/>
    <property type="match status" value="1"/>
</dbReference>
<evidence type="ECO:0000256" key="5">
    <source>
        <dbReference type="ARBA" id="ARBA00022989"/>
    </source>
</evidence>
<evidence type="ECO:0000256" key="3">
    <source>
        <dbReference type="ARBA" id="ARBA00022475"/>
    </source>
</evidence>